<dbReference type="InterPro" id="IPR009683">
    <property type="entry name" value="Extensin-like_C"/>
</dbReference>
<dbReference type="eggNOG" id="COG3921">
    <property type="taxonomic scope" value="Bacteria"/>
</dbReference>
<keyword evidence="4" id="KW-1185">Reference proteome</keyword>
<name>A9D6V9_HOEPD</name>
<dbReference type="Pfam" id="PF06904">
    <property type="entry name" value="Extensin-like_C"/>
    <property type="match status" value="1"/>
</dbReference>
<dbReference type="Gene3D" id="3.30.1380.10">
    <property type="match status" value="1"/>
</dbReference>
<dbReference type="Proteomes" id="UP000004291">
    <property type="component" value="Chromosome"/>
</dbReference>
<evidence type="ECO:0000313" key="4">
    <source>
        <dbReference type="Proteomes" id="UP000004291"/>
    </source>
</evidence>
<dbReference type="AlphaFoldDB" id="A9D6V9"/>
<feature type="chain" id="PRO_5002737264" description="Extensin-like C-terminal domain-containing protein" evidence="1">
    <location>
        <begin position="28"/>
        <end position="380"/>
    </location>
</feature>
<reference evidence="3 4" key="2">
    <citation type="submission" date="2012-06" db="EMBL/GenBank/DDBJ databases">
        <authorList>
            <person name="Fiebig A."/>
        </authorList>
    </citation>
    <scope>NUCLEOTIDE SEQUENCE [LARGE SCALE GENOMIC DNA]</scope>
    <source>
        <strain evidence="3 4">DFL-43</strain>
    </source>
</reference>
<accession>A9D6V9</accession>
<proteinExistence type="predicted"/>
<reference evidence="3 4" key="1">
    <citation type="submission" date="2007-10" db="EMBL/GenBank/DDBJ databases">
        <authorList>
            <person name="Wagner-Dobler I."/>
            <person name="Ferriera S."/>
            <person name="Johnson J."/>
            <person name="Kravitz S."/>
            <person name="Beeson K."/>
            <person name="Sutton G."/>
            <person name="Rogers Y.-H."/>
            <person name="Friedman R."/>
            <person name="Frazier M."/>
            <person name="Venter J.C."/>
        </authorList>
    </citation>
    <scope>NUCLEOTIDE SEQUENCE [LARGE SCALE GENOMIC DNA]</scope>
    <source>
        <strain evidence="3 4">DFL-43</strain>
    </source>
</reference>
<keyword evidence="1" id="KW-0732">Signal</keyword>
<dbReference type="STRING" id="411684.HPDFL43_10227"/>
<protein>
    <recommendedName>
        <fullName evidence="2">Extensin-like C-terminal domain-containing protein</fullName>
    </recommendedName>
</protein>
<evidence type="ECO:0000313" key="3">
    <source>
        <dbReference type="EMBL" id="EDQ33606.2"/>
    </source>
</evidence>
<dbReference type="InterPro" id="IPR009045">
    <property type="entry name" value="Zn_M74/Hedgehog-like"/>
</dbReference>
<comment type="caution">
    <text evidence="3">The sequence shown here is derived from an EMBL/GenBank/DDBJ whole genome shotgun (WGS) entry which is preliminary data.</text>
</comment>
<dbReference type="HOGENOM" id="CLU_674167_0_0_5"/>
<evidence type="ECO:0000259" key="2">
    <source>
        <dbReference type="Pfam" id="PF06904"/>
    </source>
</evidence>
<feature type="domain" description="Extensin-like C-terminal" evidence="2">
    <location>
        <begin position="202"/>
        <end position="378"/>
    </location>
</feature>
<sequence>MLYCVSGSRRVRLVAMSIVLAAAGVGAGCSGEGGLVPPGDVLELSQSAPVMRVEPAAPFIPQTISPVSSSSAISSPNETAFISSAPSGPDMPAQNVLAYPVSDGVDMTGITAALPEGNSNQPVVTGIGTDQPQLVAIPSFEELEAAGTPDRVQITPIEPARVESEPVVVEEKPRQLAGLLPRISNPMAKPEWAGGMPASEKACRKRLKRLGVTYRDLPPISNGPGCSIPHPIELTKLSGGIEIKPAAKLNCAITDAFAQWVKKELAPAARLRYVSGVRSIHQMSAYSCRTMNSKRGAPMSEHASGNAIDIGKITLNNGKAIKVRKPGLFSFREKSLLNTVRADSCKYFTTVLGPGSDVHHKDHFHFDLRTRKTSYRHCDL</sequence>
<evidence type="ECO:0000256" key="1">
    <source>
        <dbReference type="SAM" id="SignalP"/>
    </source>
</evidence>
<dbReference type="EMBL" id="ABIA03000002">
    <property type="protein sequence ID" value="EDQ33606.2"/>
    <property type="molecule type" value="Genomic_DNA"/>
</dbReference>
<feature type="signal peptide" evidence="1">
    <location>
        <begin position="1"/>
        <end position="27"/>
    </location>
</feature>
<organism evidence="3 4">
    <name type="scientific">Hoeflea phototrophica (strain DSM 17068 / NCIMB 14078 / DFL-43)</name>
    <dbReference type="NCBI Taxonomy" id="411684"/>
    <lineage>
        <taxon>Bacteria</taxon>
        <taxon>Pseudomonadati</taxon>
        <taxon>Pseudomonadota</taxon>
        <taxon>Alphaproteobacteria</taxon>
        <taxon>Hyphomicrobiales</taxon>
        <taxon>Rhizobiaceae</taxon>
        <taxon>Hoeflea</taxon>
    </lineage>
</organism>
<dbReference type="RefSeq" id="WP_245271049.1">
    <property type="nucleotide sequence ID" value="NZ_CM002917.1"/>
</dbReference>
<gene>
    <name evidence="3" type="ORF">HPDFL43_10227</name>
</gene>